<organism evidence="1">
    <name type="scientific">uncultured Rubrobacteraceae bacterium</name>
    <dbReference type="NCBI Taxonomy" id="349277"/>
    <lineage>
        <taxon>Bacteria</taxon>
        <taxon>Bacillati</taxon>
        <taxon>Actinomycetota</taxon>
        <taxon>Rubrobacteria</taxon>
        <taxon>Rubrobacterales</taxon>
        <taxon>Rubrobacteraceae</taxon>
        <taxon>environmental samples</taxon>
    </lineage>
</organism>
<protein>
    <submittedName>
        <fullName evidence="1">Uncharacterized protein</fullName>
    </submittedName>
</protein>
<sequence>MALGGGWISLGIGLALTLARVLGRCGLIVGTGLLLDRSRSRWTLAQASLNVVPAGIYARVLADGAASWNRAVGGLPLMAVMTVVD</sequence>
<dbReference type="AlphaFoldDB" id="A0A6J4P3I3"/>
<evidence type="ECO:0000313" key="1">
    <source>
        <dbReference type="EMBL" id="CAA9399938.1"/>
    </source>
</evidence>
<name>A0A6J4P3I3_9ACTN</name>
<dbReference type="EMBL" id="CADCUW010000144">
    <property type="protein sequence ID" value="CAA9399938.1"/>
    <property type="molecule type" value="Genomic_DNA"/>
</dbReference>
<proteinExistence type="predicted"/>
<reference evidence="1" key="1">
    <citation type="submission" date="2020-02" db="EMBL/GenBank/DDBJ databases">
        <authorList>
            <person name="Meier V. D."/>
        </authorList>
    </citation>
    <scope>NUCLEOTIDE SEQUENCE</scope>
    <source>
        <strain evidence="1">AVDCRST_MAG01</strain>
    </source>
</reference>
<accession>A0A6J4P3I3</accession>
<gene>
    <name evidence="1" type="ORF">AVDCRST_MAG01-01-951</name>
</gene>